<name>A0A4U5UE99_COLLU</name>
<dbReference type="SUPFAM" id="SSF56176">
    <property type="entry name" value="FAD-binding/transporter-associated domain-like"/>
    <property type="match status" value="1"/>
</dbReference>
<evidence type="ECO:0000313" key="12">
    <source>
        <dbReference type="EMBL" id="TKS72936.1"/>
    </source>
</evidence>
<dbReference type="PROSITE" id="PS51387">
    <property type="entry name" value="FAD_PCMH"/>
    <property type="match status" value="1"/>
</dbReference>
<protein>
    <recommendedName>
        <fullName evidence="9">D-lactate dehydrogenase (cytochrome)</fullName>
        <ecNumber evidence="9">1.1.2.4</ecNumber>
    </recommendedName>
</protein>
<dbReference type="Gene3D" id="3.30.70.2740">
    <property type="match status" value="1"/>
</dbReference>
<dbReference type="GO" id="GO:1903457">
    <property type="term" value="P:lactate catabolic process"/>
    <property type="evidence" value="ECO:0007669"/>
    <property type="project" value="TreeGrafter"/>
</dbReference>
<gene>
    <name evidence="12" type="ORF">D9C73_007013</name>
</gene>
<organism evidence="12 13">
    <name type="scientific">Collichthys lucidus</name>
    <name type="common">Big head croaker</name>
    <name type="synonym">Sciaena lucida</name>
    <dbReference type="NCBI Taxonomy" id="240159"/>
    <lineage>
        <taxon>Eukaryota</taxon>
        <taxon>Metazoa</taxon>
        <taxon>Chordata</taxon>
        <taxon>Craniata</taxon>
        <taxon>Vertebrata</taxon>
        <taxon>Euteleostomi</taxon>
        <taxon>Actinopterygii</taxon>
        <taxon>Neopterygii</taxon>
        <taxon>Teleostei</taxon>
        <taxon>Neoteleostei</taxon>
        <taxon>Acanthomorphata</taxon>
        <taxon>Eupercaria</taxon>
        <taxon>Sciaenidae</taxon>
        <taxon>Collichthys</taxon>
    </lineage>
</organism>
<dbReference type="Pfam" id="PF02913">
    <property type="entry name" value="FAD-oxidase_C"/>
    <property type="match status" value="1"/>
</dbReference>
<dbReference type="FunFam" id="1.10.45.10:FF:000001">
    <property type="entry name" value="D-lactate dehydrogenase mitochondrial"/>
    <property type="match status" value="1"/>
</dbReference>
<evidence type="ECO:0000259" key="11">
    <source>
        <dbReference type="PROSITE" id="PS51387"/>
    </source>
</evidence>
<feature type="region of interest" description="Disordered" evidence="10">
    <location>
        <begin position="629"/>
        <end position="667"/>
    </location>
</feature>
<keyword evidence="8" id="KW-0496">Mitochondrion</keyword>
<dbReference type="EC" id="1.1.2.4" evidence="9"/>
<feature type="compositionally biased region" description="Basic and acidic residues" evidence="10">
    <location>
        <begin position="503"/>
        <end position="525"/>
    </location>
</feature>
<dbReference type="FunFam" id="3.30.70.2740:FF:000001">
    <property type="entry name" value="D-lactate dehydrogenase mitochondrial"/>
    <property type="match status" value="1"/>
</dbReference>
<dbReference type="Proteomes" id="UP000298787">
    <property type="component" value="Chromosome 7"/>
</dbReference>
<dbReference type="GO" id="GO:0008720">
    <property type="term" value="F:D-lactate dehydrogenase (NAD+) activity"/>
    <property type="evidence" value="ECO:0007669"/>
    <property type="project" value="TreeGrafter"/>
</dbReference>
<dbReference type="GO" id="GO:0071949">
    <property type="term" value="F:FAD binding"/>
    <property type="evidence" value="ECO:0007669"/>
    <property type="project" value="InterPro"/>
</dbReference>
<dbReference type="InterPro" id="IPR016169">
    <property type="entry name" value="FAD-bd_PCMH_sub2"/>
</dbReference>
<evidence type="ECO:0000256" key="4">
    <source>
        <dbReference type="ARBA" id="ARBA00022630"/>
    </source>
</evidence>
<evidence type="ECO:0000256" key="7">
    <source>
        <dbReference type="ARBA" id="ARBA00023002"/>
    </source>
</evidence>
<dbReference type="InterPro" id="IPR004113">
    <property type="entry name" value="FAD-bd_oxidored_4_C"/>
</dbReference>
<feature type="region of interest" description="Disordered" evidence="10">
    <location>
        <begin position="501"/>
        <end position="587"/>
    </location>
</feature>
<accession>A0A4U5UE99</accession>
<keyword evidence="7" id="KW-0560">Oxidoreductase</keyword>
<comment type="cofactor">
    <cofactor evidence="1">
        <name>FAD</name>
        <dbReference type="ChEBI" id="CHEBI:57692"/>
    </cofactor>
</comment>
<dbReference type="InterPro" id="IPR016164">
    <property type="entry name" value="FAD-linked_Oxase-like_C"/>
</dbReference>
<keyword evidence="5" id="KW-0274">FAD</keyword>
<evidence type="ECO:0000256" key="10">
    <source>
        <dbReference type="SAM" id="MobiDB-lite"/>
    </source>
</evidence>
<comment type="similarity">
    <text evidence="3">Belongs to the FAD-binding oxidoreductase/transferase type 4 family.</text>
</comment>
<sequence>MLTLELFRCRPPDVVVFPRCVEEVSAVAKVCHKHDFPIIPFGTGTGLEGGVGAVKVREENKYYDTITMKLLHVFMVLSPVFRVVCFSLRNMDQILALHQEDFDVTVEPGVTRKALNAYLRDTGLWFPVDPGADASLCGMAATSASGTNAVRYGTMRENVLNLEVVLADGTIVHTAGKGRRPRKTSAGYNLTNLFVGSEGTLGIITKTTLRLYGIPESMVSAVCSFPSVQTAVDSTVQILQSGVPVARIEFLDDVMIDACNRFSSLSYPVTPTLFLEFHGSERSLEEQVNTAEDITQSNGGSDFQWARDPETRNKLWKARHDAWYAVQALRPGCKAYSTDVCVPLSQLPQIIVETKEDLIENRLTGPIAGHVGDGNFHCLMVVDPDDPEELHRVHLFTERLARRALAMDGTCTGEHGVGLGKRALLCEELGHTSIQVMQGLKDALDPKNLMNPEKVLQLRRLPPSTSSTSSTSTGCVEVRAHVPLSRGTGCCVCGESELTSPLRHTDRQAGRQAGRPRDRQERGEGGDSLLRLSRPLCGSSRAPSLYHPNPPSNLHQPPRLWMGGKQSTAGRPRGAFPGVSTDDSAVPPSAHFGHYRPSGTMGLRSRSVSSVAGMGIEHSPAVPFGFYTPRGTDSDRAGGGGGGGSGGTTAGTPHGGGTGGYQETGGGGHHTDGVLYLGSRGSLADTLPLHIAPRWFSAHSGFKCPVCSKSVASNEMEVHFIMCLSKPRLSYNGQSKLFCLLFPVGGTSYQLLQIRGVPLDLHRPPEDLQLCKEDLLYNTTNSWT</sequence>
<feature type="compositionally biased region" description="Gly residues" evidence="10">
    <location>
        <begin position="637"/>
        <end position="667"/>
    </location>
</feature>
<evidence type="ECO:0000256" key="5">
    <source>
        <dbReference type="ARBA" id="ARBA00022827"/>
    </source>
</evidence>
<dbReference type="PANTHER" id="PTHR11748">
    <property type="entry name" value="D-LACTATE DEHYDROGENASE"/>
    <property type="match status" value="1"/>
</dbReference>
<dbReference type="InterPro" id="IPR016171">
    <property type="entry name" value="Vanillyl_alc_oxidase_C-sub2"/>
</dbReference>
<keyword evidence="6" id="KW-0809">Transit peptide</keyword>
<dbReference type="AlphaFoldDB" id="A0A4U5UE99"/>
<dbReference type="InterPro" id="IPR006094">
    <property type="entry name" value="Oxid_FAD_bind_N"/>
</dbReference>
<evidence type="ECO:0000256" key="2">
    <source>
        <dbReference type="ARBA" id="ARBA00004173"/>
    </source>
</evidence>
<dbReference type="PANTHER" id="PTHR11748:SF111">
    <property type="entry name" value="D-LACTATE DEHYDROGENASE, MITOCHONDRIAL-RELATED"/>
    <property type="match status" value="1"/>
</dbReference>
<evidence type="ECO:0000313" key="13">
    <source>
        <dbReference type="Proteomes" id="UP000298787"/>
    </source>
</evidence>
<dbReference type="Gene3D" id="3.30.465.10">
    <property type="match status" value="1"/>
</dbReference>
<dbReference type="SUPFAM" id="SSF55103">
    <property type="entry name" value="FAD-linked oxidases, C-terminal domain"/>
    <property type="match status" value="1"/>
</dbReference>
<proteinExistence type="inferred from homology"/>
<dbReference type="STRING" id="240159.A0A4U5UE99"/>
<dbReference type="GO" id="GO:0004458">
    <property type="term" value="F:D-lactate dehydrogenase (cytochrome) activity"/>
    <property type="evidence" value="ECO:0007669"/>
    <property type="project" value="UniProtKB-EC"/>
</dbReference>
<evidence type="ECO:0000256" key="3">
    <source>
        <dbReference type="ARBA" id="ARBA00008000"/>
    </source>
</evidence>
<dbReference type="GO" id="GO:0005739">
    <property type="term" value="C:mitochondrion"/>
    <property type="evidence" value="ECO:0007669"/>
    <property type="project" value="UniProtKB-SubCell"/>
</dbReference>
<comment type="subcellular location">
    <subcellularLocation>
        <location evidence="2">Mitochondrion</location>
    </subcellularLocation>
</comment>
<reference evidence="12 13" key="1">
    <citation type="submission" date="2019-01" db="EMBL/GenBank/DDBJ databases">
        <title>Genome Assembly of Collichthys lucidus.</title>
        <authorList>
            <person name="Cai M."/>
            <person name="Xiao S."/>
        </authorList>
    </citation>
    <scope>NUCLEOTIDE SEQUENCE [LARGE SCALE GENOMIC DNA]</scope>
    <source>
        <strain evidence="12">JT15FE1705JMU</strain>
        <tissue evidence="12">Muscle</tissue>
    </source>
</reference>
<dbReference type="EMBL" id="CM014084">
    <property type="protein sequence ID" value="TKS72936.1"/>
    <property type="molecule type" value="Genomic_DNA"/>
</dbReference>
<keyword evidence="13" id="KW-1185">Reference proteome</keyword>
<evidence type="ECO:0000256" key="9">
    <source>
        <dbReference type="ARBA" id="ARBA00038897"/>
    </source>
</evidence>
<evidence type="ECO:0000256" key="1">
    <source>
        <dbReference type="ARBA" id="ARBA00001974"/>
    </source>
</evidence>
<keyword evidence="4" id="KW-0285">Flavoprotein</keyword>
<dbReference type="Pfam" id="PF01565">
    <property type="entry name" value="FAD_binding_4"/>
    <property type="match status" value="2"/>
</dbReference>
<dbReference type="Gene3D" id="1.10.45.10">
    <property type="entry name" value="Vanillyl-alcohol Oxidase, Chain A, domain 4"/>
    <property type="match status" value="1"/>
</dbReference>
<dbReference type="FunFam" id="3.30.465.10:FF:000016">
    <property type="entry name" value="probable D-lactate dehydrogenase, mitochondrial"/>
    <property type="match status" value="1"/>
</dbReference>
<evidence type="ECO:0000256" key="6">
    <source>
        <dbReference type="ARBA" id="ARBA00022946"/>
    </source>
</evidence>
<dbReference type="InterPro" id="IPR016166">
    <property type="entry name" value="FAD-bd_PCMH"/>
</dbReference>
<feature type="domain" description="FAD-binding PCMH-type" evidence="11">
    <location>
        <begin position="7"/>
        <end position="214"/>
    </location>
</feature>
<evidence type="ECO:0000256" key="8">
    <source>
        <dbReference type="ARBA" id="ARBA00023128"/>
    </source>
</evidence>
<dbReference type="InterPro" id="IPR036318">
    <property type="entry name" value="FAD-bd_PCMH-like_sf"/>
</dbReference>